<evidence type="ECO:0000313" key="6">
    <source>
        <dbReference type="Proteomes" id="UP000623687"/>
    </source>
</evidence>
<dbReference type="EMBL" id="JACETU010000004">
    <property type="protein sequence ID" value="KAF7431210.1"/>
    <property type="molecule type" value="Genomic_DNA"/>
</dbReference>
<dbReference type="SUPFAM" id="SSF54373">
    <property type="entry name" value="FAD-linked reductases, C-terminal domain"/>
    <property type="match status" value="1"/>
</dbReference>
<gene>
    <name evidence="5" type="ORF">PC9H_006931</name>
</gene>
<dbReference type="GeneID" id="59376749"/>
<comment type="caution">
    <text evidence="5">The sequence shown here is derived from an EMBL/GenBank/DDBJ whole genome shotgun (WGS) entry which is preliminary data.</text>
</comment>
<organism evidence="5 6">
    <name type="scientific">Pleurotus ostreatus</name>
    <name type="common">Oyster mushroom</name>
    <name type="synonym">White-rot fungus</name>
    <dbReference type="NCBI Taxonomy" id="5322"/>
    <lineage>
        <taxon>Eukaryota</taxon>
        <taxon>Fungi</taxon>
        <taxon>Dikarya</taxon>
        <taxon>Basidiomycota</taxon>
        <taxon>Agaricomycotina</taxon>
        <taxon>Agaricomycetes</taxon>
        <taxon>Agaricomycetidae</taxon>
        <taxon>Agaricales</taxon>
        <taxon>Pleurotineae</taxon>
        <taxon>Pleurotaceae</taxon>
        <taxon>Pleurotus</taxon>
    </lineage>
</organism>
<keyword evidence="1" id="KW-0285">Flavoprotein</keyword>
<dbReference type="AlphaFoldDB" id="A0A8H6ZX53"/>
<dbReference type="Gene3D" id="3.50.50.60">
    <property type="entry name" value="FAD/NAD(P)-binding domain"/>
    <property type="match status" value="1"/>
</dbReference>
<evidence type="ECO:0000313" key="5">
    <source>
        <dbReference type="EMBL" id="KAF7431210.1"/>
    </source>
</evidence>
<dbReference type="PANTHER" id="PTHR46720:SF3">
    <property type="entry name" value="FAD-BINDING DOMAIN-CONTAINING PROTEIN-RELATED"/>
    <property type="match status" value="1"/>
</dbReference>
<feature type="domain" description="FAD-binding" evidence="4">
    <location>
        <begin position="300"/>
        <end position="386"/>
    </location>
</feature>
<evidence type="ECO:0000256" key="3">
    <source>
        <dbReference type="ARBA" id="ARBA00023002"/>
    </source>
</evidence>
<keyword evidence="6" id="KW-1185">Reference proteome</keyword>
<protein>
    <recommendedName>
        <fullName evidence="4">FAD-binding domain-containing protein</fullName>
    </recommendedName>
</protein>
<reference evidence="5" key="1">
    <citation type="submission" date="2019-07" db="EMBL/GenBank/DDBJ databases">
        <authorList>
            <person name="Palmer J.M."/>
        </authorList>
    </citation>
    <scope>NUCLEOTIDE SEQUENCE</scope>
    <source>
        <strain evidence="5">PC9</strain>
    </source>
</reference>
<keyword evidence="2" id="KW-0274">FAD</keyword>
<evidence type="ECO:0000259" key="4">
    <source>
        <dbReference type="Pfam" id="PF01494"/>
    </source>
</evidence>
<dbReference type="Proteomes" id="UP000623687">
    <property type="component" value="Unassembled WGS sequence"/>
</dbReference>
<proteinExistence type="predicted"/>
<dbReference type="GO" id="GO:0016491">
    <property type="term" value="F:oxidoreductase activity"/>
    <property type="evidence" value="ECO:0007669"/>
    <property type="project" value="UniProtKB-KW"/>
</dbReference>
<dbReference type="SUPFAM" id="SSF51905">
    <property type="entry name" value="FAD/NAD(P)-binding domain"/>
    <property type="match status" value="1"/>
</dbReference>
<dbReference type="GO" id="GO:0071949">
    <property type="term" value="F:FAD binding"/>
    <property type="evidence" value="ECO:0007669"/>
    <property type="project" value="InterPro"/>
</dbReference>
<evidence type="ECO:0000256" key="2">
    <source>
        <dbReference type="ARBA" id="ARBA00022827"/>
    </source>
</evidence>
<accession>A0A8H6ZX53</accession>
<name>A0A8H6ZX53_PLEOS</name>
<dbReference type="InterPro" id="IPR002938">
    <property type="entry name" value="FAD-bd"/>
</dbReference>
<sequence>MQVEKRLRVAICGAGIGGLTCALGLARYPDIETTVYESSANLTEVGAGIGLWPRPWKVIRQLGLEQDLLKVAQKIPPDELVATFELRRGDIKQSQCPYRLVTKGPLRTFHRAAFQQVLVQKFVKTGQIQYSKRLRGYRSLEAPSRKIELVFEDGSLAFCDVLIGADGVKSAVRATMLTAEAKLLSSNGHSAEANELLGCIRPSWSGQIVYRAVFATEALRMRSPHHRAIHQATMYLGKDSFIIAYPLAQNKLINFGAFVMRHDLENTEYDGPWVEKSSKDDILVRFAAWEQEAKDLIDCIDTLSKWAIHCVRPIPTYVGGRVALLGDAAHAMTPHQGSGAGQAIEDGFMLSSLLGSSYTTRETVSEALRIYDTIRRPFSQDVARRSRINGRYLSFAGPEAGNCGEDEVLEVSELGEAITKNWEWAWISTVDDTVDDALTMLFESCRK</sequence>
<keyword evidence="3" id="KW-0560">Oxidoreductase</keyword>
<dbReference type="VEuPathDB" id="FungiDB:PC9H_006931"/>
<dbReference type="Pfam" id="PF01494">
    <property type="entry name" value="FAD_binding_3"/>
    <property type="match status" value="2"/>
</dbReference>
<dbReference type="OrthoDB" id="417877at2759"/>
<dbReference type="InterPro" id="IPR036188">
    <property type="entry name" value="FAD/NAD-bd_sf"/>
</dbReference>
<dbReference type="PRINTS" id="PR00420">
    <property type="entry name" value="RNGMNOXGNASE"/>
</dbReference>
<feature type="domain" description="FAD-binding" evidence="4">
    <location>
        <begin position="7"/>
        <end position="176"/>
    </location>
</feature>
<dbReference type="InterPro" id="IPR051104">
    <property type="entry name" value="FAD_monoxygenase"/>
</dbReference>
<dbReference type="RefSeq" id="XP_036632488.1">
    <property type="nucleotide sequence ID" value="XM_036776469.1"/>
</dbReference>
<evidence type="ECO:0000256" key="1">
    <source>
        <dbReference type="ARBA" id="ARBA00022630"/>
    </source>
</evidence>
<dbReference type="PANTHER" id="PTHR46720">
    <property type="entry name" value="HYDROXYLASE, PUTATIVE (AFU_ORTHOLOGUE AFUA_3G01460)-RELATED"/>
    <property type="match status" value="1"/>
</dbReference>
<dbReference type="GO" id="GO:0044550">
    <property type="term" value="P:secondary metabolite biosynthetic process"/>
    <property type="evidence" value="ECO:0007669"/>
    <property type="project" value="TreeGrafter"/>
</dbReference>